<proteinExistence type="predicted"/>
<dbReference type="EMBL" id="BTRK01000006">
    <property type="protein sequence ID" value="GMR61496.1"/>
    <property type="molecule type" value="Genomic_DNA"/>
</dbReference>
<accession>A0AAN5DEG3</accession>
<comment type="caution">
    <text evidence="1">The sequence shown here is derived from an EMBL/GenBank/DDBJ whole genome shotgun (WGS) entry which is preliminary data.</text>
</comment>
<gene>
    <name evidence="1" type="ORF">PMAYCL1PPCAC_31691</name>
</gene>
<protein>
    <submittedName>
        <fullName evidence="1">Uncharacterized protein</fullName>
    </submittedName>
</protein>
<sequence length="229" mass="24213">SSSSSSHGSSSSISSRAMVALHAITLALLRLRRLFLGESLLDVASVAVDLVALEDDALVDDVVVIEGDEGESTVLVPHLVLDDIDLLDVAELAEVVLEHVIGVLLADAGDVQSEGGDVACAFVVGIAGHGSLRVDSLAIDNVRAVLLALVHLHLGGVGDESESSRPLRRRVAHDDNIGELAVLSVEFTHHLFGRVRREASDEELSVVLGLSVSIVVFLSLNHRDNYSLL</sequence>
<evidence type="ECO:0000313" key="1">
    <source>
        <dbReference type="EMBL" id="GMR61496.1"/>
    </source>
</evidence>
<organism evidence="1 2">
    <name type="scientific">Pristionchus mayeri</name>
    <dbReference type="NCBI Taxonomy" id="1317129"/>
    <lineage>
        <taxon>Eukaryota</taxon>
        <taxon>Metazoa</taxon>
        <taxon>Ecdysozoa</taxon>
        <taxon>Nematoda</taxon>
        <taxon>Chromadorea</taxon>
        <taxon>Rhabditida</taxon>
        <taxon>Rhabditina</taxon>
        <taxon>Diplogasteromorpha</taxon>
        <taxon>Diplogasteroidea</taxon>
        <taxon>Neodiplogasteridae</taxon>
        <taxon>Pristionchus</taxon>
    </lineage>
</organism>
<dbReference type="Proteomes" id="UP001328107">
    <property type="component" value="Unassembled WGS sequence"/>
</dbReference>
<name>A0AAN5DEG3_9BILA</name>
<reference evidence="2" key="1">
    <citation type="submission" date="2022-10" db="EMBL/GenBank/DDBJ databases">
        <title>Genome assembly of Pristionchus species.</title>
        <authorList>
            <person name="Yoshida K."/>
            <person name="Sommer R.J."/>
        </authorList>
    </citation>
    <scope>NUCLEOTIDE SEQUENCE [LARGE SCALE GENOMIC DNA]</scope>
    <source>
        <strain evidence="2">RS5460</strain>
    </source>
</reference>
<feature type="non-terminal residue" evidence="1">
    <location>
        <position position="1"/>
    </location>
</feature>
<keyword evidence="2" id="KW-1185">Reference proteome</keyword>
<evidence type="ECO:0000313" key="2">
    <source>
        <dbReference type="Proteomes" id="UP001328107"/>
    </source>
</evidence>
<dbReference type="AlphaFoldDB" id="A0AAN5DEG3"/>